<comment type="caution">
    <text evidence="4">The sequence shown here is derived from an EMBL/GenBank/DDBJ whole genome shotgun (WGS) entry which is preliminary data.</text>
</comment>
<dbReference type="AlphaFoldDB" id="A0A3A3FHY6"/>
<feature type="domain" description="DUF1254" evidence="3">
    <location>
        <begin position="83"/>
        <end position="192"/>
    </location>
</feature>
<evidence type="ECO:0000259" key="3">
    <source>
        <dbReference type="Pfam" id="PF06863"/>
    </source>
</evidence>
<protein>
    <submittedName>
        <fullName evidence="4">DUF1254 domain-containing protein</fullName>
    </submittedName>
</protein>
<evidence type="ECO:0000313" key="4">
    <source>
        <dbReference type="EMBL" id="RJF92757.1"/>
    </source>
</evidence>
<accession>A0A3A3FHY6</accession>
<name>A0A3A3FHY6_9BURK</name>
<dbReference type="PANTHER" id="PTHR36509:SF3">
    <property type="entry name" value="SIGNAL PEPTIDE PROTEIN"/>
    <property type="match status" value="1"/>
</dbReference>
<dbReference type="InterPro" id="IPR037050">
    <property type="entry name" value="DUF1254_sf"/>
</dbReference>
<dbReference type="Gene3D" id="2.60.40.1610">
    <property type="entry name" value="Domain of unknown function DUF1254"/>
    <property type="match status" value="1"/>
</dbReference>
<keyword evidence="5" id="KW-1185">Reference proteome</keyword>
<gene>
    <name evidence="4" type="ORF">D3871_24595</name>
</gene>
<dbReference type="Pfam" id="PF06742">
    <property type="entry name" value="DUF1214"/>
    <property type="match status" value="1"/>
</dbReference>
<feature type="compositionally biased region" description="Basic and acidic residues" evidence="1">
    <location>
        <begin position="396"/>
        <end position="408"/>
    </location>
</feature>
<organism evidence="4 5">
    <name type="scientific">Noviherbaspirillum saxi</name>
    <dbReference type="NCBI Taxonomy" id="2320863"/>
    <lineage>
        <taxon>Bacteria</taxon>
        <taxon>Pseudomonadati</taxon>
        <taxon>Pseudomonadota</taxon>
        <taxon>Betaproteobacteria</taxon>
        <taxon>Burkholderiales</taxon>
        <taxon>Oxalobacteraceae</taxon>
        <taxon>Noviherbaspirillum</taxon>
    </lineage>
</organism>
<dbReference type="InterPro" id="IPR010679">
    <property type="entry name" value="DUF1254"/>
</dbReference>
<evidence type="ECO:0000313" key="5">
    <source>
        <dbReference type="Proteomes" id="UP000265955"/>
    </source>
</evidence>
<dbReference type="PANTHER" id="PTHR36509">
    <property type="entry name" value="BLL3101 PROTEIN"/>
    <property type="match status" value="1"/>
</dbReference>
<sequence>MTGSSVFAREETLPFGKVPMEGNLPARSAIPQLFNELDFQQATQAYLWAIPLVSYAQWQKETYEKFGAKPNDLVIYTTWKDKLGILTANATTPYIIGFAELDKSGPLVLELPAGATAGGVGDFWQRSVVALGQSGPDKGAGGKYLIVPPGSEPPADTNGYYVAQATTNNVLMGFRVLDPDPEKGKAIISKVKVYPYNQRANAAPVRILTPGGKDWSGTQPDGMAYWQRLHEIIQREPVDERDRFYMAMLASLGIEKGKPFNPDERQRKALEQGATAGKLLAQSNTFAKRFSNVRHWPDRHWEYALFIKDSSQRLESVDQLWERTSWFYEAVGNSKGMTSSTPGLGQAFLGACTDKNDAWLDGSKNYRLRVAANPPAKQFWSVTLYDTDTRRFVENSKQKSDVSSRENLQKNSDGSVDLYFGPTAPAGKESNWVQTVPGKHWFAYLRLYAPTETYFNKSWKMDDIEALH</sequence>
<dbReference type="SUPFAM" id="SSF160935">
    <property type="entry name" value="VPA0735-like"/>
    <property type="match status" value="1"/>
</dbReference>
<dbReference type="Pfam" id="PF06863">
    <property type="entry name" value="DUF1254"/>
    <property type="match status" value="1"/>
</dbReference>
<dbReference type="InterPro" id="IPR010621">
    <property type="entry name" value="DUF1214"/>
</dbReference>
<reference evidence="5" key="1">
    <citation type="submission" date="2018-09" db="EMBL/GenBank/DDBJ databases">
        <authorList>
            <person name="Zhu H."/>
        </authorList>
    </citation>
    <scope>NUCLEOTIDE SEQUENCE [LARGE SCALE GENOMIC DNA]</scope>
    <source>
        <strain evidence="5">K1R23-30</strain>
    </source>
</reference>
<dbReference type="OrthoDB" id="272779at2"/>
<evidence type="ECO:0000256" key="1">
    <source>
        <dbReference type="SAM" id="MobiDB-lite"/>
    </source>
</evidence>
<dbReference type="Gene3D" id="1.10.3360.10">
    <property type="entry name" value="VPA0735-like domain"/>
    <property type="match status" value="1"/>
</dbReference>
<evidence type="ECO:0000259" key="2">
    <source>
        <dbReference type="Pfam" id="PF06742"/>
    </source>
</evidence>
<dbReference type="Proteomes" id="UP000265955">
    <property type="component" value="Unassembled WGS sequence"/>
</dbReference>
<feature type="region of interest" description="Disordered" evidence="1">
    <location>
        <begin position="396"/>
        <end position="420"/>
    </location>
</feature>
<proteinExistence type="predicted"/>
<dbReference type="EMBL" id="QYUO01000003">
    <property type="protein sequence ID" value="RJF92757.1"/>
    <property type="molecule type" value="Genomic_DNA"/>
</dbReference>
<dbReference type="Gene3D" id="2.60.120.600">
    <property type="entry name" value="Domain of unknown function DUF1214, C-terminal domain"/>
    <property type="match status" value="1"/>
</dbReference>
<dbReference type="InterPro" id="IPR037049">
    <property type="entry name" value="DUF1214_C_sf"/>
</dbReference>
<feature type="domain" description="DUF1214" evidence="2">
    <location>
        <begin position="350"/>
        <end position="451"/>
    </location>
</feature>